<proteinExistence type="predicted"/>
<protein>
    <submittedName>
        <fullName evidence="3">DUF222 domain-containing protein</fullName>
    </submittedName>
</protein>
<evidence type="ECO:0000313" key="4">
    <source>
        <dbReference type="Proteomes" id="UP001595900"/>
    </source>
</evidence>
<feature type="region of interest" description="Disordered" evidence="1">
    <location>
        <begin position="250"/>
        <end position="269"/>
    </location>
</feature>
<dbReference type="Proteomes" id="UP001595900">
    <property type="component" value="Unassembled WGS sequence"/>
</dbReference>
<dbReference type="Pfam" id="PF02720">
    <property type="entry name" value="DUF222"/>
    <property type="match status" value="1"/>
</dbReference>
<organism evidence="3 4">
    <name type="scientific">Gryllotalpicola reticulitermitis</name>
    <dbReference type="NCBI Taxonomy" id="1184153"/>
    <lineage>
        <taxon>Bacteria</taxon>
        <taxon>Bacillati</taxon>
        <taxon>Actinomycetota</taxon>
        <taxon>Actinomycetes</taxon>
        <taxon>Micrococcales</taxon>
        <taxon>Microbacteriaceae</taxon>
        <taxon>Gryllotalpicola</taxon>
    </lineage>
</organism>
<dbReference type="InterPro" id="IPR003615">
    <property type="entry name" value="HNH_nuc"/>
</dbReference>
<evidence type="ECO:0000256" key="1">
    <source>
        <dbReference type="SAM" id="MobiDB-lite"/>
    </source>
</evidence>
<reference evidence="4" key="1">
    <citation type="journal article" date="2019" name="Int. J. Syst. Evol. Microbiol.">
        <title>The Global Catalogue of Microorganisms (GCM) 10K type strain sequencing project: providing services to taxonomists for standard genome sequencing and annotation.</title>
        <authorList>
            <consortium name="The Broad Institute Genomics Platform"/>
            <consortium name="The Broad Institute Genome Sequencing Center for Infectious Disease"/>
            <person name="Wu L."/>
            <person name="Ma J."/>
        </authorList>
    </citation>
    <scope>NUCLEOTIDE SEQUENCE [LARGE SCALE GENOMIC DNA]</scope>
    <source>
        <strain evidence="4">CGMCC 1.10363</strain>
    </source>
</reference>
<evidence type="ECO:0000259" key="2">
    <source>
        <dbReference type="SMART" id="SM00507"/>
    </source>
</evidence>
<dbReference type="RefSeq" id="WP_390229475.1">
    <property type="nucleotide sequence ID" value="NZ_JBHSCN010000005.1"/>
</dbReference>
<evidence type="ECO:0000313" key="3">
    <source>
        <dbReference type="EMBL" id="MFC4244286.1"/>
    </source>
</evidence>
<name>A0ABV8Q7C8_9MICO</name>
<accession>A0ABV8Q7C8</accession>
<feature type="domain" description="HNH nuclease" evidence="2">
    <location>
        <begin position="369"/>
        <end position="422"/>
    </location>
</feature>
<dbReference type="InterPro" id="IPR003870">
    <property type="entry name" value="DUF222"/>
</dbReference>
<gene>
    <name evidence="3" type="ORF">ACFOYW_12975</name>
</gene>
<dbReference type="Gene3D" id="1.10.30.50">
    <property type="match status" value="1"/>
</dbReference>
<dbReference type="EMBL" id="JBHSCN010000005">
    <property type="protein sequence ID" value="MFC4244286.1"/>
    <property type="molecule type" value="Genomic_DNA"/>
</dbReference>
<dbReference type="CDD" id="cd00085">
    <property type="entry name" value="HNHc"/>
    <property type="match status" value="1"/>
</dbReference>
<sequence>MTRADGLAGDDPAADDASDADATASDASDAMARVTALLPLAPARLADQQLLGALELVEELSRHVDSLQLALTHELDVRSEGAPDGEQSLAHKLGQRGPAQALEMVTRSTAREAARRVRASRKLRAFPLVHEALTAGEIGLEHAEAIMVPLGKAARVAASDAVTTAEASLVESARAISADLVAEQAKLWQLRLDQDGIEPSFERIIEQRHFTIGKVVDGLAKVSGLLPATHVAAVQSVLDAYANPRAKVQFRPAGDDTAGDDTSDEPLLPRDLRNAGQKRADALRDVFAAQARADQTPELGGDHPSVWVRTTEAELAAGRGLAFLDGVAEPVPVSVADQAACTGGVQEVIFDDNGEVLRLGRTRRAFTHRQRRALTLRDGNTCIIPGCSTPARWCEVHHVTNHKDGGRTDIDNAVHLCWFHHHEIDAGPWRVQMLSGRPQVRWVYGSHASEWLWAAPPPLTVAAPPG</sequence>
<comment type="caution">
    <text evidence="3">The sequence shown here is derived from an EMBL/GenBank/DDBJ whole genome shotgun (WGS) entry which is preliminary data.</text>
</comment>
<keyword evidence="4" id="KW-1185">Reference proteome</keyword>
<feature type="region of interest" description="Disordered" evidence="1">
    <location>
        <begin position="1"/>
        <end position="26"/>
    </location>
</feature>
<feature type="compositionally biased region" description="Low complexity" evidence="1">
    <location>
        <begin position="1"/>
        <end position="11"/>
    </location>
</feature>
<dbReference type="SMART" id="SM00507">
    <property type="entry name" value="HNHc"/>
    <property type="match status" value="1"/>
</dbReference>